<dbReference type="Gene3D" id="3.20.20.70">
    <property type="entry name" value="Aldolase class I"/>
    <property type="match status" value="1"/>
</dbReference>
<dbReference type="InterPro" id="IPR037396">
    <property type="entry name" value="FMN_HAD"/>
</dbReference>
<dbReference type="RefSeq" id="WP_226934411.1">
    <property type="nucleotide sequence ID" value="NZ_JACDXX010000004.1"/>
</dbReference>
<dbReference type="PANTHER" id="PTHR10578">
    <property type="entry name" value="S -2-HYDROXY-ACID OXIDASE-RELATED"/>
    <property type="match status" value="1"/>
</dbReference>
<sequence length="388" mass="42694">MSRDRRYQNVDDFQKAARKRLPKIFADYIEGGAFSETTLRRNRAGFDAYALRQRVLCNLEPEVDLSARYLGRRQALPFFPGPVGFLGLYRRYGDLKVGLAAKAAGVPFALSTFSIKGIASLAPQLGENLAFQLYLDRDPTVNESYLEACRIAGVETIFLTVDTAITSVRERDNRNGFRALQKISPGLAWQFAKRPRWSLDLLRNGMPGVELVEGRPEFGRGALAQASALSARLDKDLTWEKVRWLRDLWPGRLVIKGVSDRRDAELARASGVDGIVLSNHGGRQLDQGLASISLVAEMRAALGPERDLFVDSGFRRGSDIVKALALGADAVMLGRPFAWAVAAEGDWGCARLFELLAQEIAITLQLMGLNSLAELRAAPVDSLLSPMG</sequence>
<keyword evidence="8" id="KW-1185">Reference proteome</keyword>
<evidence type="ECO:0000256" key="3">
    <source>
        <dbReference type="ARBA" id="ARBA00022643"/>
    </source>
</evidence>
<proteinExistence type="inferred from homology"/>
<dbReference type="InterPro" id="IPR000262">
    <property type="entry name" value="FMN-dep_DH"/>
</dbReference>
<comment type="caution">
    <text evidence="7">The sequence shown here is derived from an EMBL/GenBank/DDBJ whole genome shotgun (WGS) entry which is preliminary data.</text>
</comment>
<evidence type="ECO:0000256" key="2">
    <source>
        <dbReference type="ARBA" id="ARBA00022630"/>
    </source>
</evidence>
<keyword evidence="2" id="KW-0285">Flavoprotein</keyword>
<comment type="cofactor">
    <cofactor evidence="1">
        <name>FMN</name>
        <dbReference type="ChEBI" id="CHEBI:58210"/>
    </cofactor>
</comment>
<evidence type="ECO:0000256" key="1">
    <source>
        <dbReference type="ARBA" id="ARBA00001917"/>
    </source>
</evidence>
<dbReference type="PROSITE" id="PS00557">
    <property type="entry name" value="FMN_HYDROXY_ACID_DH_1"/>
    <property type="match status" value="1"/>
</dbReference>
<dbReference type="InterPro" id="IPR013785">
    <property type="entry name" value="Aldolase_TIM"/>
</dbReference>
<dbReference type="PROSITE" id="PS51349">
    <property type="entry name" value="FMN_HYDROXY_ACID_DH_2"/>
    <property type="match status" value="1"/>
</dbReference>
<comment type="similarity">
    <text evidence="5">Belongs to the FMN-dependent alpha-hydroxy acid dehydrogenase family.</text>
</comment>
<feature type="domain" description="FMN hydroxy acid dehydrogenase" evidence="6">
    <location>
        <begin position="2"/>
        <end position="385"/>
    </location>
</feature>
<dbReference type="InterPro" id="IPR012133">
    <property type="entry name" value="Alpha-hydoxy_acid_DH_FMN"/>
</dbReference>
<keyword evidence="4" id="KW-0560">Oxidoreductase</keyword>
<dbReference type="Pfam" id="PF01070">
    <property type="entry name" value="FMN_dh"/>
    <property type="match status" value="1"/>
</dbReference>
<dbReference type="CDD" id="cd02809">
    <property type="entry name" value="alpha_hydroxyacid_oxid_FMN"/>
    <property type="match status" value="1"/>
</dbReference>
<accession>A0ABS8CKX3</accession>
<dbReference type="PANTHER" id="PTHR10578:SF107">
    <property type="entry name" value="2-HYDROXYACID OXIDASE 1"/>
    <property type="match status" value="1"/>
</dbReference>
<protein>
    <submittedName>
        <fullName evidence="7">Alpha-hydroxy-acid oxidizing protein</fullName>
    </submittedName>
</protein>
<dbReference type="SUPFAM" id="SSF51395">
    <property type="entry name" value="FMN-linked oxidoreductases"/>
    <property type="match status" value="1"/>
</dbReference>
<organism evidence="7 8">
    <name type="scientific">Pseudogemmobacter faecipullorum</name>
    <dbReference type="NCBI Taxonomy" id="2755041"/>
    <lineage>
        <taxon>Bacteria</taxon>
        <taxon>Pseudomonadati</taxon>
        <taxon>Pseudomonadota</taxon>
        <taxon>Alphaproteobacteria</taxon>
        <taxon>Rhodobacterales</taxon>
        <taxon>Paracoccaceae</taxon>
        <taxon>Pseudogemmobacter</taxon>
    </lineage>
</organism>
<dbReference type="EMBL" id="JACDXX010000004">
    <property type="protein sequence ID" value="MCB5409505.1"/>
    <property type="molecule type" value="Genomic_DNA"/>
</dbReference>
<keyword evidence="3" id="KW-0288">FMN</keyword>
<dbReference type="InterPro" id="IPR008259">
    <property type="entry name" value="FMN_hydac_DH_AS"/>
</dbReference>
<evidence type="ECO:0000256" key="4">
    <source>
        <dbReference type="ARBA" id="ARBA00023002"/>
    </source>
</evidence>
<dbReference type="PIRSF" id="PIRSF000138">
    <property type="entry name" value="Al-hdrx_acd_dh"/>
    <property type="match status" value="1"/>
</dbReference>
<name>A0ABS8CKX3_9RHOB</name>
<evidence type="ECO:0000313" key="7">
    <source>
        <dbReference type="EMBL" id="MCB5409505.1"/>
    </source>
</evidence>
<gene>
    <name evidence="7" type="ORF">H0485_05745</name>
</gene>
<evidence type="ECO:0000259" key="6">
    <source>
        <dbReference type="PROSITE" id="PS51349"/>
    </source>
</evidence>
<evidence type="ECO:0000313" key="8">
    <source>
        <dbReference type="Proteomes" id="UP001198571"/>
    </source>
</evidence>
<dbReference type="Proteomes" id="UP001198571">
    <property type="component" value="Unassembled WGS sequence"/>
</dbReference>
<reference evidence="7 8" key="1">
    <citation type="submission" date="2020-07" db="EMBL/GenBank/DDBJ databases">
        <title>Pseudogemmobacter sp. nov., isolated from poultry manure in Taiwan.</title>
        <authorList>
            <person name="Lin S.-Y."/>
            <person name="Tang Y.-S."/>
            <person name="Young C.-C."/>
        </authorList>
    </citation>
    <scope>NUCLEOTIDE SEQUENCE [LARGE SCALE GENOMIC DNA]</scope>
    <source>
        <strain evidence="7 8">CC-YST710</strain>
    </source>
</reference>
<evidence type="ECO:0000256" key="5">
    <source>
        <dbReference type="ARBA" id="ARBA00024042"/>
    </source>
</evidence>